<dbReference type="RefSeq" id="WP_126998741.1">
    <property type="nucleotide sequence ID" value="NZ_CP034346.1"/>
</dbReference>
<dbReference type="InterPro" id="IPR018062">
    <property type="entry name" value="HTH_AraC-typ_CS"/>
</dbReference>
<evidence type="ECO:0000256" key="1">
    <source>
        <dbReference type="ARBA" id="ARBA00023015"/>
    </source>
</evidence>
<name>A0A3S9UYA5_9BACL</name>
<dbReference type="SUPFAM" id="SSF46689">
    <property type="entry name" value="Homeodomain-like"/>
    <property type="match status" value="1"/>
</dbReference>
<dbReference type="PANTHER" id="PTHR43280">
    <property type="entry name" value="ARAC-FAMILY TRANSCRIPTIONAL REGULATOR"/>
    <property type="match status" value="1"/>
</dbReference>
<dbReference type="OrthoDB" id="9778008at2"/>
<dbReference type="InterPro" id="IPR013096">
    <property type="entry name" value="Cupin_2"/>
</dbReference>
<feature type="domain" description="HTH araC/xylS-type" evidence="4">
    <location>
        <begin position="193"/>
        <end position="291"/>
    </location>
</feature>
<dbReference type="PANTHER" id="PTHR43280:SF28">
    <property type="entry name" value="HTH-TYPE TRANSCRIPTIONAL ACTIVATOR RHAS"/>
    <property type="match status" value="1"/>
</dbReference>
<organism evidence="5 6">
    <name type="scientific">Paenibacillus lutimineralis</name>
    <dbReference type="NCBI Taxonomy" id="2707005"/>
    <lineage>
        <taxon>Bacteria</taxon>
        <taxon>Bacillati</taxon>
        <taxon>Bacillota</taxon>
        <taxon>Bacilli</taxon>
        <taxon>Bacillales</taxon>
        <taxon>Paenibacillaceae</taxon>
        <taxon>Paenibacillus</taxon>
    </lineage>
</organism>
<evidence type="ECO:0000256" key="2">
    <source>
        <dbReference type="ARBA" id="ARBA00023125"/>
    </source>
</evidence>
<keyword evidence="3" id="KW-0804">Transcription</keyword>
<dbReference type="GO" id="GO:0003700">
    <property type="term" value="F:DNA-binding transcription factor activity"/>
    <property type="evidence" value="ECO:0007669"/>
    <property type="project" value="InterPro"/>
</dbReference>
<gene>
    <name evidence="5" type="ORF">EI981_12950</name>
</gene>
<dbReference type="Gene3D" id="1.10.10.60">
    <property type="entry name" value="Homeodomain-like"/>
    <property type="match status" value="2"/>
</dbReference>
<dbReference type="SUPFAM" id="SSF51215">
    <property type="entry name" value="Regulatory protein AraC"/>
    <property type="match status" value="1"/>
</dbReference>
<dbReference type="Pfam" id="PF07883">
    <property type="entry name" value="Cupin_2"/>
    <property type="match status" value="1"/>
</dbReference>
<dbReference type="Gene3D" id="2.60.120.10">
    <property type="entry name" value="Jelly Rolls"/>
    <property type="match status" value="1"/>
</dbReference>
<dbReference type="Pfam" id="PF12833">
    <property type="entry name" value="HTH_18"/>
    <property type="match status" value="1"/>
</dbReference>
<dbReference type="KEGG" id="plut:EI981_12950"/>
<dbReference type="InterPro" id="IPR037923">
    <property type="entry name" value="HTH-like"/>
</dbReference>
<keyword evidence="1" id="KW-0805">Transcription regulation</keyword>
<dbReference type="InterPro" id="IPR020449">
    <property type="entry name" value="Tscrpt_reg_AraC-type_HTH"/>
</dbReference>
<dbReference type="EMBL" id="CP034346">
    <property type="protein sequence ID" value="AZS15280.1"/>
    <property type="molecule type" value="Genomic_DNA"/>
</dbReference>
<dbReference type="PRINTS" id="PR00032">
    <property type="entry name" value="HTHARAC"/>
</dbReference>
<evidence type="ECO:0000313" key="5">
    <source>
        <dbReference type="EMBL" id="AZS15280.1"/>
    </source>
</evidence>
<keyword evidence="2" id="KW-0238">DNA-binding</keyword>
<dbReference type="GO" id="GO:0043565">
    <property type="term" value="F:sequence-specific DNA binding"/>
    <property type="evidence" value="ECO:0007669"/>
    <property type="project" value="InterPro"/>
</dbReference>
<sequence length="295" mass="34250">MTQLNVTDNLSEIIEYDTPYLPIRTRQSKLSYFYNRSASCHWHIDLEFIYVLDGSMNYFVDGENYTLQKGEGIFVNSNRLHYGYGHKEDDCDFLVLMLSPQLLVRNSHIENKYIRPLLQDHLSNAIILREETAWQKKALQYIRKLYELCHEQVEGYELLALSQFELLFLQLHQNTVGNHGLHQEHSKDMNALKNMLGYIQSHFSENISLQEIAAAGSVGRSKCCTLFRNSLKKSPIEYLTSYRIQKSVDFMTNDSLNMTEISAACGFNSSSYFAETFRKIWGVSPTEYRKTITSN</sequence>
<dbReference type="InterPro" id="IPR014710">
    <property type="entry name" value="RmlC-like_jellyroll"/>
</dbReference>
<dbReference type="Proteomes" id="UP000270678">
    <property type="component" value="Chromosome"/>
</dbReference>
<dbReference type="CDD" id="cd02208">
    <property type="entry name" value="cupin_RmlC-like"/>
    <property type="match status" value="1"/>
</dbReference>
<keyword evidence="6" id="KW-1185">Reference proteome</keyword>
<accession>A0A3S9UYA5</accession>
<proteinExistence type="predicted"/>
<evidence type="ECO:0000256" key="3">
    <source>
        <dbReference type="ARBA" id="ARBA00023163"/>
    </source>
</evidence>
<dbReference type="InterPro" id="IPR009057">
    <property type="entry name" value="Homeodomain-like_sf"/>
</dbReference>
<dbReference type="SMART" id="SM00342">
    <property type="entry name" value="HTH_ARAC"/>
    <property type="match status" value="1"/>
</dbReference>
<dbReference type="PROSITE" id="PS00041">
    <property type="entry name" value="HTH_ARAC_FAMILY_1"/>
    <property type="match status" value="1"/>
</dbReference>
<evidence type="ECO:0000259" key="4">
    <source>
        <dbReference type="PROSITE" id="PS01124"/>
    </source>
</evidence>
<dbReference type="AlphaFoldDB" id="A0A3S9UYA5"/>
<dbReference type="InterPro" id="IPR018060">
    <property type="entry name" value="HTH_AraC"/>
</dbReference>
<evidence type="ECO:0000313" key="6">
    <source>
        <dbReference type="Proteomes" id="UP000270678"/>
    </source>
</evidence>
<reference evidence="6" key="1">
    <citation type="submission" date="2018-12" db="EMBL/GenBank/DDBJ databases">
        <title>Complete genome sequence of Paenibacillus sp. MBLB1234.</title>
        <authorList>
            <person name="Nam Y.-D."/>
            <person name="Kang J."/>
            <person name="Chung W.-H."/>
            <person name="Park Y.S."/>
        </authorList>
    </citation>
    <scope>NUCLEOTIDE SEQUENCE [LARGE SCALE GENOMIC DNA]</scope>
    <source>
        <strain evidence="6">MBLB1234</strain>
    </source>
</reference>
<dbReference type="PROSITE" id="PS01124">
    <property type="entry name" value="HTH_ARAC_FAMILY_2"/>
    <property type="match status" value="1"/>
</dbReference>
<protein>
    <submittedName>
        <fullName evidence="5">AraC family transcriptional regulator</fullName>
    </submittedName>
</protein>